<organism evidence="2 3">
    <name type="scientific">Clostridium kluyveri (strain NBRC 12016)</name>
    <dbReference type="NCBI Taxonomy" id="583346"/>
    <lineage>
        <taxon>Bacteria</taxon>
        <taxon>Bacillati</taxon>
        <taxon>Bacillota</taxon>
        <taxon>Clostridia</taxon>
        <taxon>Eubacteriales</taxon>
        <taxon>Clostridiaceae</taxon>
        <taxon>Clostridium</taxon>
    </lineage>
</organism>
<evidence type="ECO:0000256" key="1">
    <source>
        <dbReference type="SAM" id="Phobius"/>
    </source>
</evidence>
<dbReference type="AlphaFoldDB" id="B9DXX4"/>
<sequence>MFYVSQKLSNLIEVKKMIAISLIATFIVLAVRRIISGESFQNIFLIIIGFYCGQSTARNTNK</sequence>
<proteinExistence type="predicted"/>
<dbReference type="RefSeq" id="WP_012620037.1">
    <property type="nucleotide sequence ID" value="NC_011837.1"/>
</dbReference>
<dbReference type="Proteomes" id="UP000007969">
    <property type="component" value="Chromosome"/>
</dbReference>
<evidence type="ECO:0000313" key="3">
    <source>
        <dbReference type="Proteomes" id="UP000007969"/>
    </source>
</evidence>
<gene>
    <name evidence="2" type="ordered locus">CKR_0048</name>
</gene>
<keyword evidence="1" id="KW-1133">Transmembrane helix</keyword>
<accession>B9DXX4</accession>
<name>B9DXX4_CLOK1</name>
<dbReference type="KEGG" id="ckr:CKR_0048"/>
<protein>
    <submittedName>
        <fullName evidence="2">Uncharacterized protein</fullName>
    </submittedName>
</protein>
<keyword evidence="1" id="KW-0812">Transmembrane</keyword>
<dbReference type="EMBL" id="AP009049">
    <property type="protein sequence ID" value="BAH05099.1"/>
    <property type="molecule type" value="Genomic_DNA"/>
</dbReference>
<feature type="transmembrane region" description="Helical" evidence="1">
    <location>
        <begin position="17"/>
        <end position="35"/>
    </location>
</feature>
<keyword evidence="1" id="KW-0472">Membrane</keyword>
<reference evidence="3" key="1">
    <citation type="submission" date="2005-09" db="EMBL/GenBank/DDBJ databases">
        <title>Complete genome sequence of Clostridium kluyveri and comparative genomics of Clostridia species.</title>
        <authorList>
            <person name="Inui M."/>
            <person name="Nonaka H."/>
            <person name="Shinoda Y."/>
            <person name="Ikenaga Y."/>
            <person name="Abe M."/>
            <person name="Naito K."/>
            <person name="Vertes A.A."/>
            <person name="Yukawa H."/>
        </authorList>
    </citation>
    <scope>NUCLEOTIDE SEQUENCE [LARGE SCALE GENOMIC DNA]</scope>
    <source>
        <strain evidence="3">NBRC 12016</strain>
    </source>
</reference>
<dbReference type="HOGENOM" id="CLU_189144_1_0_9"/>
<evidence type="ECO:0000313" key="2">
    <source>
        <dbReference type="EMBL" id="BAH05099.1"/>
    </source>
</evidence>